<feature type="domain" description="TauD/TfdA-like" evidence="2">
    <location>
        <begin position="45"/>
        <end position="322"/>
    </location>
</feature>
<protein>
    <recommendedName>
        <fullName evidence="2">TauD/TfdA-like domain-containing protein</fullName>
    </recommendedName>
</protein>
<name>A0AA38GCY3_TAXCH</name>
<evidence type="ECO:0000313" key="3">
    <source>
        <dbReference type="EMBL" id="KAH9320881.1"/>
    </source>
</evidence>
<dbReference type="OMA" id="MRGRGWQ"/>
<dbReference type="AlphaFoldDB" id="A0AA38GCY3"/>
<feature type="non-terminal residue" evidence="3">
    <location>
        <position position="1"/>
    </location>
</feature>
<proteinExistence type="predicted"/>
<accession>A0AA38GCY3</accession>
<evidence type="ECO:0000313" key="4">
    <source>
        <dbReference type="Proteomes" id="UP000824469"/>
    </source>
</evidence>
<dbReference type="InterPro" id="IPR050411">
    <property type="entry name" value="AlphaKG_dependent_hydroxylases"/>
</dbReference>
<sequence length="326" mass="36822">KIMENFMEGKIVEQKLQDGRLFPKVLLPADNSQKERIAAVLQSITSEENKAWIERELHECGAILFRGFAIKSADDFNGFVEAFGWEEQAYKGPAPRKNIVGRVWSANEAPLHQHIFFHHEMALTKEFPSKIFFFCEVAPPEGGETAVVKSHRVAAHMEHNFPEVVQHLDTNGIFTHTLLPKKDNLGYFLGKSWQSHLQTNDPQQARKKVEEGGGKLQWMEDGSANIIAGPIPATRSFQGHGDRKVWFNYIPAATYGKEEAKLNRIICGDGSAIPREVMDESGRIMNEESVDVKWEEGDVLLIDNLSVMHARRPSKPPRRVLVALCK</sequence>
<dbReference type="EMBL" id="JAHRHJ020000003">
    <property type="protein sequence ID" value="KAH9320881.1"/>
    <property type="molecule type" value="Genomic_DNA"/>
</dbReference>
<dbReference type="GO" id="GO:0016491">
    <property type="term" value="F:oxidoreductase activity"/>
    <property type="evidence" value="ECO:0007669"/>
    <property type="project" value="UniProtKB-KW"/>
</dbReference>
<dbReference type="Pfam" id="PF02668">
    <property type="entry name" value="TauD"/>
    <property type="match status" value="1"/>
</dbReference>
<dbReference type="SUPFAM" id="SSF51197">
    <property type="entry name" value="Clavaminate synthase-like"/>
    <property type="match status" value="1"/>
</dbReference>
<organism evidence="3 4">
    <name type="scientific">Taxus chinensis</name>
    <name type="common">Chinese yew</name>
    <name type="synonym">Taxus wallichiana var. chinensis</name>
    <dbReference type="NCBI Taxonomy" id="29808"/>
    <lineage>
        <taxon>Eukaryota</taxon>
        <taxon>Viridiplantae</taxon>
        <taxon>Streptophyta</taxon>
        <taxon>Embryophyta</taxon>
        <taxon>Tracheophyta</taxon>
        <taxon>Spermatophyta</taxon>
        <taxon>Pinopsida</taxon>
        <taxon>Pinidae</taxon>
        <taxon>Conifers II</taxon>
        <taxon>Cupressales</taxon>
        <taxon>Taxaceae</taxon>
        <taxon>Taxus</taxon>
    </lineage>
</organism>
<dbReference type="InterPro" id="IPR042098">
    <property type="entry name" value="TauD-like_sf"/>
</dbReference>
<evidence type="ECO:0000259" key="2">
    <source>
        <dbReference type="Pfam" id="PF02668"/>
    </source>
</evidence>
<gene>
    <name evidence="3" type="ORF">KI387_015520</name>
</gene>
<evidence type="ECO:0000256" key="1">
    <source>
        <dbReference type="ARBA" id="ARBA00023002"/>
    </source>
</evidence>
<dbReference type="Proteomes" id="UP000824469">
    <property type="component" value="Unassembled WGS sequence"/>
</dbReference>
<comment type="caution">
    <text evidence="3">The sequence shown here is derived from an EMBL/GenBank/DDBJ whole genome shotgun (WGS) entry which is preliminary data.</text>
</comment>
<dbReference type="PANTHER" id="PTHR10696:SF42">
    <property type="entry name" value="OS08G0383800 PROTEIN"/>
    <property type="match status" value="1"/>
</dbReference>
<dbReference type="PANTHER" id="PTHR10696">
    <property type="entry name" value="GAMMA-BUTYROBETAINE HYDROXYLASE-RELATED"/>
    <property type="match status" value="1"/>
</dbReference>
<keyword evidence="1" id="KW-0560">Oxidoreductase</keyword>
<reference evidence="3 4" key="1">
    <citation type="journal article" date="2021" name="Nat. Plants">
        <title>The Taxus genome provides insights into paclitaxel biosynthesis.</title>
        <authorList>
            <person name="Xiong X."/>
            <person name="Gou J."/>
            <person name="Liao Q."/>
            <person name="Li Y."/>
            <person name="Zhou Q."/>
            <person name="Bi G."/>
            <person name="Li C."/>
            <person name="Du R."/>
            <person name="Wang X."/>
            <person name="Sun T."/>
            <person name="Guo L."/>
            <person name="Liang H."/>
            <person name="Lu P."/>
            <person name="Wu Y."/>
            <person name="Zhang Z."/>
            <person name="Ro D.K."/>
            <person name="Shang Y."/>
            <person name="Huang S."/>
            <person name="Yan J."/>
        </authorList>
    </citation>
    <scope>NUCLEOTIDE SEQUENCE [LARGE SCALE GENOMIC DNA]</scope>
    <source>
        <strain evidence="3">Ta-2019</strain>
    </source>
</reference>
<dbReference type="Gene3D" id="3.60.130.10">
    <property type="entry name" value="Clavaminate synthase-like"/>
    <property type="match status" value="1"/>
</dbReference>
<keyword evidence="4" id="KW-1185">Reference proteome</keyword>
<dbReference type="InterPro" id="IPR003819">
    <property type="entry name" value="TauD/TfdA-like"/>
</dbReference>